<dbReference type="GO" id="GO:0030170">
    <property type="term" value="F:pyridoxal phosphate binding"/>
    <property type="evidence" value="ECO:0007669"/>
    <property type="project" value="InterPro"/>
</dbReference>
<dbReference type="Gene3D" id="3.40.640.10">
    <property type="entry name" value="Type I PLP-dependent aspartate aminotransferase-like (Major domain)"/>
    <property type="match status" value="1"/>
</dbReference>
<dbReference type="GO" id="GO:0016212">
    <property type="term" value="F:kynurenine-oxoglutarate transaminase activity"/>
    <property type="evidence" value="ECO:0007669"/>
    <property type="project" value="TreeGrafter"/>
</dbReference>
<feature type="chain" id="PRO_5005188351" description="Aminotransferase class I/classII large domain-containing protein" evidence="7">
    <location>
        <begin position="21"/>
        <end position="522"/>
    </location>
</feature>
<dbReference type="VEuPathDB" id="CryptoDB:Cvel_15981"/>
<evidence type="ECO:0000256" key="6">
    <source>
        <dbReference type="SAM" id="MobiDB-lite"/>
    </source>
</evidence>
<dbReference type="FunFam" id="3.40.640.10:FF:000024">
    <property type="entry name" value="Kynurenine--oxoglutarate transaminase 3"/>
    <property type="match status" value="1"/>
</dbReference>
<reference evidence="9" key="1">
    <citation type="submission" date="2014-11" db="EMBL/GenBank/DDBJ databases">
        <authorList>
            <person name="Otto D Thomas"/>
            <person name="Naeem Raeece"/>
        </authorList>
    </citation>
    <scope>NUCLEOTIDE SEQUENCE</scope>
</reference>
<dbReference type="PhylomeDB" id="A0A0G4FB04"/>
<comment type="similarity">
    <text evidence="2">Belongs to the class-I pyridoxal-phosphate-dependent aminotransferase family.</text>
</comment>
<evidence type="ECO:0000259" key="8">
    <source>
        <dbReference type="Pfam" id="PF00155"/>
    </source>
</evidence>
<evidence type="ECO:0000256" key="4">
    <source>
        <dbReference type="ARBA" id="ARBA00022679"/>
    </source>
</evidence>
<accession>A0A0G4FB04</accession>
<dbReference type="Pfam" id="PF00155">
    <property type="entry name" value="Aminotran_1_2"/>
    <property type="match status" value="1"/>
</dbReference>
<sequence>MRSWSGVIVSLCLCFGSGYTERVLGHSGFVSPSPKGHRFLSQRKGWRSSTLKGRTLGTDDEGVSFRPTVWSEFASLAKETGGVNLGQGFPNWRPPKFVRDAGVEAIQGPYMNNQYTRTAGLTPLVEFLAAKYSNHLASEGEHRTIDGEKEVAITVGASQGLYITMLSVLRPGDEVILFEPFFNLYEGQIKCAGATAKFVPMKFAEVSKESSQGGSVSGEWQLDVEALRSAITPLTRLIVLNTPMNPTGKVFTREELEAVAEVVRENPDVLVLSDEVYKFMIYTDEDDEDPEANVNTPVGHIHFASLPGMWDRTITVSSAGKTFSVTGWQVGWVVGPERFLAPIQLRLPFMQFCACTPMQQALVKVLEQALQPYAGEKSYYTWLRKAYAQRKAFLAQALENAGLTTVRGDGGFFMIADISNIEVPQKYLEESTDACPEMTRDWAFCRFLAIECGVVALPCSAFFSEKNKATGKNLVRFAFCKTSPTLQEAAKRLLKLRDFRKPDAPPLPPAGDLPPVEDHEDM</sequence>
<dbReference type="GO" id="GO:0005737">
    <property type="term" value="C:cytoplasm"/>
    <property type="evidence" value="ECO:0007669"/>
    <property type="project" value="TreeGrafter"/>
</dbReference>
<protein>
    <recommendedName>
        <fullName evidence="8">Aminotransferase class I/classII large domain-containing protein</fullName>
    </recommendedName>
</protein>
<dbReference type="Gene3D" id="3.90.1150.10">
    <property type="entry name" value="Aspartate Aminotransferase, domain 1"/>
    <property type="match status" value="1"/>
</dbReference>
<keyword evidence="5" id="KW-0663">Pyridoxal phosphate</keyword>
<feature type="region of interest" description="Disordered" evidence="6">
    <location>
        <begin position="500"/>
        <end position="522"/>
    </location>
</feature>
<name>A0A0G4FB04_9ALVE</name>
<evidence type="ECO:0000256" key="7">
    <source>
        <dbReference type="SAM" id="SignalP"/>
    </source>
</evidence>
<dbReference type="CDD" id="cd00609">
    <property type="entry name" value="AAT_like"/>
    <property type="match status" value="1"/>
</dbReference>
<keyword evidence="3" id="KW-0032">Aminotransferase</keyword>
<gene>
    <name evidence="9" type="ORF">Cvel_15981</name>
</gene>
<dbReference type="InterPro" id="IPR015422">
    <property type="entry name" value="PyrdxlP-dep_Trfase_small"/>
</dbReference>
<organism evidence="9">
    <name type="scientific">Chromera velia CCMP2878</name>
    <dbReference type="NCBI Taxonomy" id="1169474"/>
    <lineage>
        <taxon>Eukaryota</taxon>
        <taxon>Sar</taxon>
        <taxon>Alveolata</taxon>
        <taxon>Colpodellida</taxon>
        <taxon>Chromeraceae</taxon>
        <taxon>Chromera</taxon>
    </lineage>
</organism>
<dbReference type="InterPro" id="IPR051326">
    <property type="entry name" value="Kynurenine-oxoglutarate_AT"/>
</dbReference>
<dbReference type="InterPro" id="IPR015421">
    <property type="entry name" value="PyrdxlP-dep_Trfase_major"/>
</dbReference>
<keyword evidence="7" id="KW-0732">Signal</keyword>
<evidence type="ECO:0000313" key="9">
    <source>
        <dbReference type="EMBL" id="CEM09816.1"/>
    </source>
</evidence>
<comment type="cofactor">
    <cofactor evidence="1">
        <name>pyridoxal 5'-phosphate</name>
        <dbReference type="ChEBI" id="CHEBI:597326"/>
    </cofactor>
</comment>
<evidence type="ECO:0000256" key="1">
    <source>
        <dbReference type="ARBA" id="ARBA00001933"/>
    </source>
</evidence>
<dbReference type="EMBL" id="CDMZ01000233">
    <property type="protein sequence ID" value="CEM09816.1"/>
    <property type="molecule type" value="Genomic_DNA"/>
</dbReference>
<evidence type="ECO:0000256" key="5">
    <source>
        <dbReference type="ARBA" id="ARBA00022898"/>
    </source>
</evidence>
<dbReference type="SUPFAM" id="SSF53383">
    <property type="entry name" value="PLP-dependent transferases"/>
    <property type="match status" value="1"/>
</dbReference>
<proteinExistence type="inferred from homology"/>
<feature type="signal peptide" evidence="7">
    <location>
        <begin position="1"/>
        <end position="20"/>
    </location>
</feature>
<dbReference type="InterPro" id="IPR015424">
    <property type="entry name" value="PyrdxlP-dep_Trfase"/>
</dbReference>
<keyword evidence="4" id="KW-0808">Transferase</keyword>
<dbReference type="AlphaFoldDB" id="A0A0G4FB04"/>
<dbReference type="PANTHER" id="PTHR43807:SF20">
    <property type="entry name" value="FI04487P"/>
    <property type="match status" value="1"/>
</dbReference>
<evidence type="ECO:0000256" key="2">
    <source>
        <dbReference type="ARBA" id="ARBA00007441"/>
    </source>
</evidence>
<evidence type="ECO:0000256" key="3">
    <source>
        <dbReference type="ARBA" id="ARBA00022576"/>
    </source>
</evidence>
<dbReference type="PANTHER" id="PTHR43807">
    <property type="entry name" value="FI04487P"/>
    <property type="match status" value="1"/>
</dbReference>
<dbReference type="InterPro" id="IPR004839">
    <property type="entry name" value="Aminotransferase_I/II_large"/>
</dbReference>
<feature type="domain" description="Aminotransferase class I/classII large" evidence="8">
    <location>
        <begin position="82"/>
        <end position="493"/>
    </location>
</feature>